<dbReference type="AlphaFoldDB" id="A0A5U7RGZ9"/>
<reference evidence="1" key="1">
    <citation type="submission" date="2018-07" db="EMBL/GenBank/DDBJ databases">
        <authorList>
            <consortium name="PulseNet: The National Subtyping Network for Foodborne Disease Surveillance"/>
            <person name="Tarr C.L."/>
            <person name="Trees E."/>
            <person name="Katz L.S."/>
            <person name="Carleton-Romer H.A."/>
            <person name="Stroika S."/>
            <person name="Kucerova Z."/>
            <person name="Roache K.F."/>
            <person name="Sabol A.L."/>
            <person name="Besser J."/>
            <person name="Gerner-Smidt P."/>
        </authorList>
    </citation>
    <scope>NUCLEOTIDE SEQUENCE</scope>
    <source>
        <strain evidence="1">PNUSAS007347</strain>
    </source>
</reference>
<sequence>MFVPNEWFLDNKYMSGKIAKFSDWNESQHLVMMDQIDSSQLLDLMIDCLKFKSPKHYFMDIMRNHKKEVFDLIETYDNESPLADTPPNIIYAAIVLTQYSRLLYKHVFSNMDSISDFAEFNKPGEGNETLIRNTFTLVLEADFIDFWPFNSQFSKPTSQT</sequence>
<dbReference type="EMBL" id="AAGSMQ010000001">
    <property type="protein sequence ID" value="EBR5098930.1"/>
    <property type="molecule type" value="Genomic_DNA"/>
</dbReference>
<gene>
    <name evidence="1" type="ORF">B2O45_01740</name>
</gene>
<protein>
    <submittedName>
        <fullName evidence="1">Uncharacterized protein</fullName>
    </submittedName>
</protein>
<evidence type="ECO:0000313" key="1">
    <source>
        <dbReference type="EMBL" id="EBR5098930.1"/>
    </source>
</evidence>
<comment type="caution">
    <text evidence="1">The sequence shown here is derived from an EMBL/GenBank/DDBJ whole genome shotgun (WGS) entry which is preliminary data.</text>
</comment>
<name>A0A5U7RGZ9_SALER</name>
<accession>A0A5U7RGZ9</accession>
<proteinExistence type="predicted"/>
<organism evidence="1">
    <name type="scientific">Salmonella enterica</name>
    <name type="common">Salmonella choleraesuis</name>
    <dbReference type="NCBI Taxonomy" id="28901"/>
    <lineage>
        <taxon>Bacteria</taxon>
        <taxon>Pseudomonadati</taxon>
        <taxon>Pseudomonadota</taxon>
        <taxon>Gammaproteobacteria</taxon>
        <taxon>Enterobacterales</taxon>
        <taxon>Enterobacteriaceae</taxon>
        <taxon>Salmonella</taxon>
    </lineage>
</organism>